<organism evidence="3 4">
    <name type="scientific">Leptospira idonii</name>
    <dbReference type="NCBI Taxonomy" id="1193500"/>
    <lineage>
        <taxon>Bacteria</taxon>
        <taxon>Pseudomonadati</taxon>
        <taxon>Spirochaetota</taxon>
        <taxon>Spirochaetia</taxon>
        <taxon>Leptospirales</taxon>
        <taxon>Leptospiraceae</taxon>
        <taxon>Leptospira</taxon>
    </lineage>
</organism>
<dbReference type="Proteomes" id="UP000298058">
    <property type="component" value="Unassembled WGS sequence"/>
</dbReference>
<dbReference type="AlphaFoldDB" id="A0A4R9M7H4"/>
<keyword evidence="2" id="KW-0472">Membrane</keyword>
<keyword evidence="2" id="KW-0812">Transmembrane</keyword>
<evidence type="ECO:0000256" key="2">
    <source>
        <dbReference type="SAM" id="Phobius"/>
    </source>
</evidence>
<dbReference type="RefSeq" id="WP_135759055.1">
    <property type="nucleotide sequence ID" value="NZ_RQHW01000010.1"/>
</dbReference>
<accession>A0A4R9M7H4</accession>
<protein>
    <submittedName>
        <fullName evidence="3">Uncharacterized protein</fullName>
    </submittedName>
</protein>
<reference evidence="3" key="1">
    <citation type="journal article" date="2019" name="PLoS Negl. Trop. Dis.">
        <title>Revisiting the worldwide diversity of Leptospira species in the environment.</title>
        <authorList>
            <person name="Vincent A.T."/>
            <person name="Schiettekatte O."/>
            <person name="Bourhy P."/>
            <person name="Veyrier F.J."/>
            <person name="Picardeau M."/>
        </authorList>
    </citation>
    <scope>NUCLEOTIDE SEQUENCE [LARGE SCALE GENOMIC DNA]</scope>
    <source>
        <strain evidence="3">201300427</strain>
    </source>
</reference>
<evidence type="ECO:0000313" key="3">
    <source>
        <dbReference type="EMBL" id="TGN20568.1"/>
    </source>
</evidence>
<name>A0A4R9M7H4_9LEPT</name>
<gene>
    <name evidence="3" type="ORF">EHS15_02960</name>
</gene>
<dbReference type="EMBL" id="RQHW01000010">
    <property type="protein sequence ID" value="TGN20568.1"/>
    <property type="molecule type" value="Genomic_DNA"/>
</dbReference>
<dbReference type="OrthoDB" id="341467at2"/>
<feature type="coiled-coil region" evidence="1">
    <location>
        <begin position="16"/>
        <end position="47"/>
    </location>
</feature>
<keyword evidence="2" id="KW-1133">Transmembrane helix</keyword>
<sequence>MALQEYLKIQWKKPSLSSEETEKEDRKKQIEVLLENAYSRLESLEILNSNGKWEDSSILSRYLGLDLINLLLQYSHKPKLNFGDDWKAALSSSNLETKFSGSENLSEVLDLLRENKTYSEKESEKIENGLGDFLAYLEKHFRILRRSELFTPIELFKKRIFIQGMFLVSLVLIAVGSVIYNKVRYPEMSQTDVQVFYLETENTPPSDPASTKLPLLLAKKGEWNIYEFVLPKKQALSGVRIDPLEQKRMKFSVDSLKVFDADGKILYERGFLIGPDLLPEGKGNFGQINDVKVTNKALPGNLIEMETTGNDPYFTVFFPQVKDAAKVELKMRHLEAHKKFQNEPTP</sequence>
<comment type="caution">
    <text evidence="3">The sequence shown here is derived from an EMBL/GenBank/DDBJ whole genome shotgun (WGS) entry which is preliminary data.</text>
</comment>
<evidence type="ECO:0000313" key="4">
    <source>
        <dbReference type="Proteomes" id="UP000298058"/>
    </source>
</evidence>
<evidence type="ECO:0000256" key="1">
    <source>
        <dbReference type="SAM" id="Coils"/>
    </source>
</evidence>
<keyword evidence="4" id="KW-1185">Reference proteome</keyword>
<keyword evidence="1" id="KW-0175">Coiled coil</keyword>
<proteinExistence type="predicted"/>
<feature type="transmembrane region" description="Helical" evidence="2">
    <location>
        <begin position="160"/>
        <end position="180"/>
    </location>
</feature>